<dbReference type="InterPro" id="IPR015943">
    <property type="entry name" value="WD40/YVTN_repeat-like_dom_sf"/>
</dbReference>
<dbReference type="GeneID" id="69503155"/>
<organism evidence="1 2">
    <name type="scientific">Bacteroides nordii</name>
    <dbReference type="NCBI Taxonomy" id="291645"/>
    <lineage>
        <taxon>Bacteria</taxon>
        <taxon>Pseudomonadati</taxon>
        <taxon>Bacteroidota</taxon>
        <taxon>Bacteroidia</taxon>
        <taxon>Bacteroidales</taxon>
        <taxon>Bacteroidaceae</taxon>
        <taxon>Bacteroides</taxon>
    </lineage>
</organism>
<dbReference type="Gene3D" id="2.130.10.10">
    <property type="entry name" value="YVTN repeat-like/Quinoprotein amine dehydrogenase"/>
    <property type="match status" value="1"/>
</dbReference>
<reference evidence="1 2" key="1">
    <citation type="submission" date="2018-08" db="EMBL/GenBank/DDBJ databases">
        <title>A genome reference for cultivated species of the human gut microbiota.</title>
        <authorList>
            <person name="Zou Y."/>
            <person name="Xue W."/>
            <person name="Luo G."/>
        </authorList>
    </citation>
    <scope>NUCLEOTIDE SEQUENCE [LARGE SCALE GENOMIC DNA]</scope>
    <source>
        <strain evidence="1 2">AM40-30BH</strain>
    </source>
</reference>
<dbReference type="Pfam" id="PF16819">
    <property type="entry name" value="DUF5074"/>
    <property type="match status" value="1"/>
</dbReference>
<dbReference type="EMBL" id="QSGO01000001">
    <property type="protein sequence ID" value="RHB38639.1"/>
    <property type="molecule type" value="Genomic_DNA"/>
</dbReference>
<protein>
    <submittedName>
        <fullName evidence="1">DUF5074 domain-containing protein</fullName>
    </submittedName>
</protein>
<dbReference type="InterPro" id="IPR011047">
    <property type="entry name" value="Quinoprotein_ADH-like_sf"/>
</dbReference>
<dbReference type="RefSeq" id="WP_025867020.1">
    <property type="nucleotide sequence ID" value="NZ_CABJFV010000001.1"/>
</dbReference>
<dbReference type="AlphaFoldDB" id="A0A413VYJ4"/>
<sequence length="576" mass="64946">MNRKTLHLLTAMYISMGLQAQSYKDGVFLLNEDWYGHNNSTLNFIRPDNIDEPFLYYIIQNNNANNGQSLGCTSQFGTVYGDNLYVISKQDQDGGDKSGRRGGRVVVADAQTMEIKKRIPLIMVNGKGQSIADGRGFVGVDETKGYVGTSNGIYILDFNNFEITRQIEGTENPLITGDEINSDGVGPLYQNQIGMMLRSSDYVFAIQQDKGVLVINPETDKVEKIIEGCFSTMVQSKDGNIWVGRNTNMDYQKYPYGENGSSGECWEGTELLRIDPGTLETESIAITQGGINQTWYAWTAGSLCASTHENVLYFTFNASKWSWFTTSQMYKFDINRRSFQLIYDSSEDGRYFYGAGIRINPLDDKLYGALYIDNNIQNYWVYQMSNTGEVLQEYEPIRRYWFPAMFIFPDIYAPEVKDFADITLKDEPVEIDLATMATDKDNLDIAITKKILSVSNNEIVTATIKNNRLKLTPLKKGSTDVTVRFNSNGKFVDKILHINSTTTGIMTKEADEIRVFEQNGQIHIEGLQKTSNVTIYNAQGLKVRSITIEPGESIDGLPGGQVYILNIDNQKYKVIY</sequence>
<name>A0A413VYJ4_9BACE</name>
<dbReference type="Proteomes" id="UP000284379">
    <property type="component" value="Unassembled WGS sequence"/>
</dbReference>
<accession>A0A413VYJ4</accession>
<evidence type="ECO:0000313" key="1">
    <source>
        <dbReference type="EMBL" id="RHB38639.1"/>
    </source>
</evidence>
<dbReference type="InterPro" id="IPR031815">
    <property type="entry name" value="DUF5074"/>
</dbReference>
<dbReference type="SUPFAM" id="SSF50998">
    <property type="entry name" value="Quinoprotein alcohol dehydrogenase-like"/>
    <property type="match status" value="1"/>
</dbReference>
<gene>
    <name evidence="1" type="ORF">DW888_02225</name>
</gene>
<evidence type="ECO:0000313" key="2">
    <source>
        <dbReference type="Proteomes" id="UP000284379"/>
    </source>
</evidence>
<proteinExistence type="predicted"/>
<comment type="caution">
    <text evidence="1">The sequence shown here is derived from an EMBL/GenBank/DDBJ whole genome shotgun (WGS) entry which is preliminary data.</text>
</comment>